<dbReference type="Pfam" id="PF02272">
    <property type="entry name" value="DHHA1"/>
    <property type="match status" value="1"/>
</dbReference>
<evidence type="ECO:0000313" key="4">
    <source>
        <dbReference type="Proteomes" id="UP000177097"/>
    </source>
</evidence>
<dbReference type="PANTHER" id="PTHR47618">
    <property type="entry name" value="BIFUNCTIONAL OLIGORIBONUCLEASE AND PAP PHOSPHATASE NRNA"/>
    <property type="match status" value="1"/>
</dbReference>
<dbReference type="InterPro" id="IPR003156">
    <property type="entry name" value="DHHA1_dom"/>
</dbReference>
<proteinExistence type="predicted"/>
<evidence type="ECO:0000313" key="3">
    <source>
        <dbReference type="EMBL" id="OGL70893.1"/>
    </source>
</evidence>
<dbReference type="InterPro" id="IPR051319">
    <property type="entry name" value="Oligoribo/pAp-PDE_c-di-AMP_PDE"/>
</dbReference>
<dbReference type="STRING" id="1802389.A3C17_00260"/>
<comment type="caution">
    <text evidence="3">The sequence shown here is derived from an EMBL/GenBank/DDBJ whole genome shotgun (WGS) entry which is preliminary data.</text>
</comment>
<evidence type="ECO:0008006" key="5">
    <source>
        <dbReference type="Google" id="ProtNLM"/>
    </source>
</evidence>
<dbReference type="SUPFAM" id="SSF64182">
    <property type="entry name" value="DHH phosphoesterases"/>
    <property type="match status" value="1"/>
</dbReference>
<dbReference type="Proteomes" id="UP000177097">
    <property type="component" value="Unassembled WGS sequence"/>
</dbReference>
<sequence>MTYLKGAYEALERAISEAQHVLLLTDQRPDGDTFGSSLAFAEFLRGCGKRVTHFATTPPLPEFAFLPGIETCTSDAAVLDDPSIDLVMSFDSSREEVILPLVKGSAPLAVVDHHASNTCFGDINVVDASATSTCEVVYNALVHWGAVCTPDMAKCLVTGLVTDTRAFSNSVANLRAFAMGTELLLKGGKMTPAIGQVIQATSVAKLRLWGCVFSRLRFIPHLGLAVTAVLQSDFNDASGASEDDIAEISDYLGASLDVRVILLIKERHDGIKVSVRSHGVDLLPLVKAFGGGGHPNAGGFFLPGARLAQRGGQLVVE</sequence>
<dbReference type="GO" id="GO:0003676">
    <property type="term" value="F:nucleic acid binding"/>
    <property type="evidence" value="ECO:0007669"/>
    <property type="project" value="InterPro"/>
</dbReference>
<name>A0A1F7TXZ4_9BACT</name>
<dbReference type="Gene3D" id="3.90.1640.10">
    <property type="entry name" value="inorganic pyrophosphatase (n-terminal core)"/>
    <property type="match status" value="1"/>
</dbReference>
<feature type="domain" description="DHHA1" evidence="2">
    <location>
        <begin position="237"/>
        <end position="303"/>
    </location>
</feature>
<dbReference type="PANTHER" id="PTHR47618:SF1">
    <property type="entry name" value="BIFUNCTIONAL OLIGORIBONUCLEASE AND PAP PHOSPHATASE NRNA"/>
    <property type="match status" value="1"/>
</dbReference>
<evidence type="ECO:0000259" key="2">
    <source>
        <dbReference type="Pfam" id="PF02272"/>
    </source>
</evidence>
<dbReference type="InterPro" id="IPR001667">
    <property type="entry name" value="DDH_dom"/>
</dbReference>
<evidence type="ECO:0000259" key="1">
    <source>
        <dbReference type="Pfam" id="PF01368"/>
    </source>
</evidence>
<dbReference type="InterPro" id="IPR038763">
    <property type="entry name" value="DHH_sf"/>
</dbReference>
<protein>
    <recommendedName>
        <fullName evidence="5">DDH domain-containing protein</fullName>
    </recommendedName>
</protein>
<dbReference type="Gene3D" id="3.10.310.30">
    <property type="match status" value="1"/>
</dbReference>
<dbReference type="AlphaFoldDB" id="A0A1F7TXZ4"/>
<dbReference type="EMBL" id="MGDX01000020">
    <property type="protein sequence ID" value="OGL70893.1"/>
    <property type="molecule type" value="Genomic_DNA"/>
</dbReference>
<reference evidence="3 4" key="1">
    <citation type="journal article" date="2016" name="Nat. Commun.">
        <title>Thousands of microbial genomes shed light on interconnected biogeochemical processes in an aquifer system.</title>
        <authorList>
            <person name="Anantharaman K."/>
            <person name="Brown C.T."/>
            <person name="Hug L.A."/>
            <person name="Sharon I."/>
            <person name="Castelle C.J."/>
            <person name="Probst A.J."/>
            <person name="Thomas B.C."/>
            <person name="Singh A."/>
            <person name="Wilkins M.J."/>
            <person name="Karaoz U."/>
            <person name="Brodie E.L."/>
            <person name="Williams K.H."/>
            <person name="Hubbard S.S."/>
            <person name="Banfield J.F."/>
        </authorList>
    </citation>
    <scope>NUCLEOTIDE SEQUENCE [LARGE SCALE GENOMIC DNA]</scope>
</reference>
<dbReference type="Pfam" id="PF01368">
    <property type="entry name" value="DHH"/>
    <property type="match status" value="1"/>
</dbReference>
<feature type="domain" description="DDH" evidence="1">
    <location>
        <begin position="21"/>
        <end position="159"/>
    </location>
</feature>
<accession>A0A1F7TXZ4</accession>
<organism evidence="3 4">
    <name type="scientific">Candidatus Uhrbacteria bacterium RIFCSPHIGHO2_02_FULL_53_13</name>
    <dbReference type="NCBI Taxonomy" id="1802389"/>
    <lineage>
        <taxon>Bacteria</taxon>
        <taxon>Candidatus Uhriibacteriota</taxon>
    </lineage>
</organism>
<gene>
    <name evidence="3" type="ORF">A3C17_00260</name>
</gene>